<comment type="caution">
    <text evidence="1">The sequence shown here is derived from an EMBL/GenBank/DDBJ whole genome shotgun (WGS) entry which is preliminary data.</text>
</comment>
<accession>A0ABQ1CB10</accession>
<reference evidence="1 2" key="1">
    <citation type="journal article" date="2019" name="Emerg. Microbes Infect.">
        <title>Comprehensive subspecies identification of 175 nontuberculous mycobacteria species based on 7547 genomic profiles.</title>
        <authorList>
            <person name="Matsumoto Y."/>
            <person name="Kinjo T."/>
            <person name="Motooka D."/>
            <person name="Nabeya D."/>
            <person name="Jung N."/>
            <person name="Uechi K."/>
            <person name="Horii T."/>
            <person name="Iida T."/>
            <person name="Fujita J."/>
            <person name="Nakamura S."/>
        </authorList>
    </citation>
    <scope>NUCLEOTIDE SEQUENCE [LARGE SCALE GENOMIC DNA]</scope>
    <source>
        <strain evidence="1 2">JCM 18565</strain>
    </source>
</reference>
<name>A0ABQ1CB10_9MYCO</name>
<protein>
    <recommendedName>
        <fullName evidence="3">Transposase</fullName>
    </recommendedName>
</protein>
<evidence type="ECO:0000313" key="1">
    <source>
        <dbReference type="EMBL" id="GFG81641.1"/>
    </source>
</evidence>
<sequence length="52" mass="5681">MRWDGNPSGVPYIVSIGDMTTRLRTVMAPIRPGANRCGKLVTQDQGYRSASV</sequence>
<keyword evidence="2" id="KW-1185">Reference proteome</keyword>
<evidence type="ECO:0000313" key="2">
    <source>
        <dbReference type="Proteomes" id="UP000465240"/>
    </source>
</evidence>
<evidence type="ECO:0008006" key="3">
    <source>
        <dbReference type="Google" id="ProtNLM"/>
    </source>
</evidence>
<proteinExistence type="predicted"/>
<organism evidence="1 2">
    <name type="scientific">Mycobacterium paragordonae</name>
    <dbReference type="NCBI Taxonomy" id="1389713"/>
    <lineage>
        <taxon>Bacteria</taxon>
        <taxon>Bacillati</taxon>
        <taxon>Actinomycetota</taxon>
        <taxon>Actinomycetes</taxon>
        <taxon>Mycobacteriales</taxon>
        <taxon>Mycobacteriaceae</taxon>
        <taxon>Mycobacterium</taxon>
    </lineage>
</organism>
<dbReference type="Proteomes" id="UP000465240">
    <property type="component" value="Unassembled WGS sequence"/>
</dbReference>
<dbReference type="EMBL" id="BLKX01000001">
    <property type="protein sequence ID" value="GFG81641.1"/>
    <property type="molecule type" value="Genomic_DNA"/>
</dbReference>
<gene>
    <name evidence="1" type="ORF">MPRG_49170</name>
</gene>